<keyword evidence="5" id="KW-0547">Nucleotide-binding</keyword>
<accession>A0ABT7E9Q7</accession>
<organism evidence="12 13">
    <name type="scientific">Romboutsia sedimentorum</name>
    <dbReference type="NCBI Taxonomy" id="1368474"/>
    <lineage>
        <taxon>Bacteria</taxon>
        <taxon>Bacillati</taxon>
        <taxon>Bacillota</taxon>
        <taxon>Clostridia</taxon>
        <taxon>Peptostreptococcales</taxon>
        <taxon>Peptostreptococcaceae</taxon>
        <taxon>Romboutsia</taxon>
    </lineage>
</organism>
<sequence>MVKGIDVSFKEGDAIRTKKAYIIDFDNPDKNEFLAVNQFVVAGNEEAYNQIQTYKKDVQNLFNYNAFCVLSDGINAKVGTITSNIERYMNWRTVDGENIAPLTMPQYDVLFSGMFPKQRILDII</sequence>
<dbReference type="EC" id="3.1.21.3" evidence="3"/>
<keyword evidence="9" id="KW-0067">ATP-binding</keyword>
<proteinExistence type="inferred from homology"/>
<reference evidence="12 13" key="1">
    <citation type="submission" date="2023-05" db="EMBL/GenBank/DDBJ databases">
        <title>Rombocin, a short stable natural nisin variant, displays selective antimicrobial activity against Listeria monocytogenes and employs dual mode of action to kill target bacterial strains.</title>
        <authorList>
            <person name="Wambui J."/>
            <person name="Stephan R."/>
            <person name="Kuipers O.P."/>
        </authorList>
    </citation>
    <scope>NUCLEOTIDE SEQUENCE [LARGE SCALE GENOMIC DNA]</scope>
    <source>
        <strain evidence="12 13">RC002</strain>
    </source>
</reference>
<dbReference type="Proteomes" id="UP001301012">
    <property type="component" value="Unassembled WGS sequence"/>
</dbReference>
<evidence type="ECO:0000256" key="10">
    <source>
        <dbReference type="ARBA" id="ARBA00023125"/>
    </source>
</evidence>
<dbReference type="Gene3D" id="3.90.1570.50">
    <property type="match status" value="1"/>
</dbReference>
<evidence type="ECO:0000256" key="8">
    <source>
        <dbReference type="ARBA" id="ARBA00022801"/>
    </source>
</evidence>
<evidence type="ECO:0000256" key="1">
    <source>
        <dbReference type="ARBA" id="ARBA00000851"/>
    </source>
</evidence>
<keyword evidence="6" id="KW-0680">Restriction system</keyword>
<dbReference type="PANTHER" id="PTHR30195:SF15">
    <property type="entry name" value="TYPE I RESTRICTION ENZYME HINDI ENDONUCLEASE SUBUNIT"/>
    <property type="match status" value="1"/>
</dbReference>
<comment type="caution">
    <text evidence="12">The sequence shown here is derived from an EMBL/GenBank/DDBJ whole genome shotgun (WGS) entry which is preliminary data.</text>
</comment>
<dbReference type="EMBL" id="JASKYM010000001">
    <property type="protein sequence ID" value="MDK2562240.1"/>
    <property type="molecule type" value="Genomic_DNA"/>
</dbReference>
<name>A0ABT7E9Q7_9FIRM</name>
<dbReference type="Pfam" id="PF04313">
    <property type="entry name" value="HSDR_N"/>
    <property type="match status" value="1"/>
</dbReference>
<evidence type="ECO:0000256" key="4">
    <source>
        <dbReference type="ARBA" id="ARBA00022722"/>
    </source>
</evidence>
<dbReference type="CDD" id="cd22332">
    <property type="entry name" value="HsdR_N"/>
    <property type="match status" value="1"/>
</dbReference>
<evidence type="ECO:0000313" key="12">
    <source>
        <dbReference type="EMBL" id="MDK2562240.1"/>
    </source>
</evidence>
<gene>
    <name evidence="12" type="ORF">QOZ84_01670</name>
</gene>
<evidence type="ECO:0000256" key="3">
    <source>
        <dbReference type="ARBA" id="ARBA00012654"/>
    </source>
</evidence>
<keyword evidence="13" id="KW-1185">Reference proteome</keyword>
<keyword evidence="8" id="KW-0378">Hydrolase</keyword>
<evidence type="ECO:0000256" key="2">
    <source>
        <dbReference type="ARBA" id="ARBA00008598"/>
    </source>
</evidence>
<dbReference type="InterPro" id="IPR051268">
    <property type="entry name" value="Type-I_R_enzyme_R_subunit"/>
</dbReference>
<evidence type="ECO:0000256" key="7">
    <source>
        <dbReference type="ARBA" id="ARBA00022759"/>
    </source>
</evidence>
<keyword evidence="4" id="KW-0540">Nuclease</keyword>
<evidence type="ECO:0000313" key="13">
    <source>
        <dbReference type="Proteomes" id="UP001301012"/>
    </source>
</evidence>
<comment type="catalytic activity">
    <reaction evidence="1">
        <text>Endonucleolytic cleavage of DNA to give random double-stranded fragments with terminal 5'-phosphates, ATP is simultaneously hydrolyzed.</text>
        <dbReference type="EC" id="3.1.21.3"/>
    </reaction>
</comment>
<evidence type="ECO:0000256" key="5">
    <source>
        <dbReference type="ARBA" id="ARBA00022741"/>
    </source>
</evidence>
<dbReference type="PANTHER" id="PTHR30195">
    <property type="entry name" value="TYPE I SITE-SPECIFIC DEOXYRIBONUCLEASE PROTEIN SUBUNIT M AND R"/>
    <property type="match status" value="1"/>
</dbReference>
<comment type="similarity">
    <text evidence="2">Belongs to the HsdR family.</text>
</comment>
<keyword evidence="7 12" id="KW-0255">Endonuclease</keyword>
<dbReference type="InterPro" id="IPR007409">
    <property type="entry name" value="Restrct_endonuc_type1_HsdR_N"/>
</dbReference>
<evidence type="ECO:0000256" key="9">
    <source>
        <dbReference type="ARBA" id="ARBA00022840"/>
    </source>
</evidence>
<protein>
    <recommendedName>
        <fullName evidence="3">type I site-specific deoxyribonuclease</fullName>
        <ecNumber evidence="3">3.1.21.3</ecNumber>
    </recommendedName>
</protein>
<keyword evidence="10" id="KW-0238">DNA-binding</keyword>
<evidence type="ECO:0000256" key="6">
    <source>
        <dbReference type="ARBA" id="ARBA00022747"/>
    </source>
</evidence>
<evidence type="ECO:0000259" key="11">
    <source>
        <dbReference type="Pfam" id="PF04313"/>
    </source>
</evidence>
<dbReference type="GO" id="GO:0004519">
    <property type="term" value="F:endonuclease activity"/>
    <property type="evidence" value="ECO:0007669"/>
    <property type="project" value="UniProtKB-KW"/>
</dbReference>
<feature type="domain" description="Restriction endonuclease type I HsdR N-terminal" evidence="11">
    <location>
        <begin position="45"/>
        <end position="83"/>
    </location>
</feature>